<reference evidence="1 2" key="1">
    <citation type="journal article" date="2020" name="ISME J.">
        <title>Comparative genomics reveals insights into cyanobacterial evolution and habitat adaptation.</title>
        <authorList>
            <person name="Chen M.Y."/>
            <person name="Teng W.K."/>
            <person name="Zhao L."/>
            <person name="Hu C.X."/>
            <person name="Zhou Y.K."/>
            <person name="Han B.P."/>
            <person name="Song L.R."/>
            <person name="Shu W.S."/>
        </authorList>
    </citation>
    <scope>NUCLEOTIDE SEQUENCE [LARGE SCALE GENOMIC DNA]</scope>
    <source>
        <strain evidence="1 2">FACHB-248</strain>
    </source>
</reference>
<evidence type="ECO:0000313" key="2">
    <source>
        <dbReference type="Proteomes" id="UP000660380"/>
    </source>
</evidence>
<organism evidence="1 2">
    <name type="scientific">Scytonema hofmannii FACHB-248</name>
    <dbReference type="NCBI Taxonomy" id="1842502"/>
    <lineage>
        <taxon>Bacteria</taxon>
        <taxon>Bacillati</taxon>
        <taxon>Cyanobacteriota</taxon>
        <taxon>Cyanophyceae</taxon>
        <taxon>Nostocales</taxon>
        <taxon>Scytonemataceae</taxon>
        <taxon>Scytonema</taxon>
    </lineage>
</organism>
<gene>
    <name evidence="1" type="ORF">H6G81_23550</name>
</gene>
<protein>
    <submittedName>
        <fullName evidence="1">Uncharacterized protein</fullName>
    </submittedName>
</protein>
<name>A0ABR8GWF0_9CYAN</name>
<keyword evidence="2" id="KW-1185">Reference proteome</keyword>
<accession>A0ABR8GWF0</accession>
<evidence type="ECO:0000313" key="1">
    <source>
        <dbReference type="EMBL" id="MBD2607419.1"/>
    </source>
</evidence>
<dbReference type="EMBL" id="JACJTA010000063">
    <property type="protein sequence ID" value="MBD2607419.1"/>
    <property type="molecule type" value="Genomic_DNA"/>
</dbReference>
<dbReference type="Proteomes" id="UP000660380">
    <property type="component" value="Unassembled WGS sequence"/>
</dbReference>
<comment type="caution">
    <text evidence="1">The sequence shown here is derived from an EMBL/GenBank/DDBJ whole genome shotgun (WGS) entry which is preliminary data.</text>
</comment>
<proteinExistence type="predicted"/>
<sequence>MNEKCRLELPTGCFYYLNFWKILGSKSDRHQKSRMNIAVSARFDDGEDASNHYQPTSFWVELKPLLGWI</sequence>
<dbReference type="RefSeq" id="WP_029630588.1">
    <property type="nucleotide sequence ID" value="NZ_JACJTA010000063.1"/>
</dbReference>